<evidence type="ECO:0000259" key="2">
    <source>
        <dbReference type="Pfam" id="PF04965"/>
    </source>
</evidence>
<dbReference type="NCBIfam" id="TIGR03357">
    <property type="entry name" value="VI_zyme"/>
    <property type="match status" value="1"/>
</dbReference>
<name>A0A843YGH3_9RHOB</name>
<gene>
    <name evidence="3" type="primary">tssE</name>
    <name evidence="3" type="ORF">GFB49_19375</name>
</gene>
<dbReference type="InterPro" id="IPR007048">
    <property type="entry name" value="IraD/Gp25-like"/>
</dbReference>
<dbReference type="SUPFAM" id="SSF160719">
    <property type="entry name" value="gpW/gp25-like"/>
    <property type="match status" value="1"/>
</dbReference>
<dbReference type="EMBL" id="WIBF01000019">
    <property type="protein sequence ID" value="MQQ10620.1"/>
    <property type="molecule type" value="Genomic_DNA"/>
</dbReference>
<organism evidence="3 4">
    <name type="scientific">Tritonibacter litoralis</name>
    <dbReference type="NCBI Taxonomy" id="2662264"/>
    <lineage>
        <taxon>Bacteria</taxon>
        <taxon>Pseudomonadati</taxon>
        <taxon>Pseudomonadota</taxon>
        <taxon>Alphaproteobacteria</taxon>
        <taxon>Rhodobacterales</taxon>
        <taxon>Paracoccaceae</taxon>
        <taxon>Tritonibacter</taxon>
    </lineage>
</organism>
<dbReference type="InterPro" id="IPR053176">
    <property type="entry name" value="T6SS_TssE1-like"/>
</dbReference>
<keyword evidence="4" id="KW-1185">Reference proteome</keyword>
<dbReference type="InterPro" id="IPR017737">
    <property type="entry name" value="TssE1-like"/>
</dbReference>
<evidence type="ECO:0000313" key="4">
    <source>
        <dbReference type="Proteomes" id="UP000444174"/>
    </source>
</evidence>
<dbReference type="RefSeq" id="WP_153217747.1">
    <property type="nucleotide sequence ID" value="NZ_WIBF01000019.1"/>
</dbReference>
<dbReference type="PANTHER" id="PTHR38595:SF2">
    <property type="entry name" value="TYPE VI SECRETION SYSTEM BASEPLATE SUBUNIT TSSE"/>
    <property type="match status" value="1"/>
</dbReference>
<accession>A0A843YGH3</accession>
<feature type="region of interest" description="Disordered" evidence="1">
    <location>
        <begin position="39"/>
        <end position="65"/>
    </location>
</feature>
<dbReference type="Proteomes" id="UP000444174">
    <property type="component" value="Unassembled WGS sequence"/>
</dbReference>
<dbReference type="Pfam" id="PF04965">
    <property type="entry name" value="GPW_gp25"/>
    <property type="match status" value="1"/>
</dbReference>
<dbReference type="PANTHER" id="PTHR38595">
    <property type="entry name" value="CYTOPLASMIC PROTEIN-RELATED"/>
    <property type="match status" value="1"/>
</dbReference>
<proteinExistence type="predicted"/>
<protein>
    <submittedName>
        <fullName evidence="3">Type VI secretion system baseplate subunit TssE</fullName>
    </submittedName>
</protein>
<evidence type="ECO:0000256" key="1">
    <source>
        <dbReference type="SAM" id="MobiDB-lite"/>
    </source>
</evidence>
<comment type="caution">
    <text evidence="3">The sequence shown here is derived from an EMBL/GenBank/DDBJ whole genome shotgun (WGS) entry which is preliminary data.</text>
</comment>
<evidence type="ECO:0000313" key="3">
    <source>
        <dbReference type="EMBL" id="MQQ10620.1"/>
    </source>
</evidence>
<reference evidence="3 4" key="1">
    <citation type="submission" date="2019-10" db="EMBL/GenBank/DDBJ databases">
        <title>Epibacterium sp. nov., isolated from seawater.</title>
        <authorList>
            <person name="Zhang X."/>
            <person name="Li N."/>
        </authorList>
    </citation>
    <scope>NUCLEOTIDE SEQUENCE [LARGE SCALE GENOMIC DNA]</scope>
    <source>
        <strain evidence="3 4">SM1979</strain>
    </source>
</reference>
<sequence length="197" mass="22269">MASLVPETEYDRPRRTRRVHERSRVALFDVFRHSFEENDAKATDGRKRSGDPGQHARSTARRIGVSEEELRSHVKKHLEVLMNTVRLDAVVDLKGFPNVARSVANYGFRDLSDLSRKDLFAPDVGQSIKQSLRDHEPRLVDESIEVKIRTVDGDETQRIALNVLADLIADPADIPVDYQADIDTGSGKVILQSRKRS</sequence>
<dbReference type="AlphaFoldDB" id="A0A843YGH3"/>
<feature type="domain" description="IraD/Gp25-like" evidence="2">
    <location>
        <begin position="69"/>
        <end position="171"/>
    </location>
</feature>
<feature type="compositionally biased region" description="Basic and acidic residues" evidence="1">
    <location>
        <begin position="39"/>
        <end position="50"/>
    </location>
</feature>